<gene>
    <name evidence="2" type="ORF">TSAR_012038</name>
</gene>
<organism evidence="2 3">
    <name type="scientific">Trichomalopsis sarcophagae</name>
    <dbReference type="NCBI Taxonomy" id="543379"/>
    <lineage>
        <taxon>Eukaryota</taxon>
        <taxon>Metazoa</taxon>
        <taxon>Ecdysozoa</taxon>
        <taxon>Arthropoda</taxon>
        <taxon>Hexapoda</taxon>
        <taxon>Insecta</taxon>
        <taxon>Pterygota</taxon>
        <taxon>Neoptera</taxon>
        <taxon>Endopterygota</taxon>
        <taxon>Hymenoptera</taxon>
        <taxon>Apocrita</taxon>
        <taxon>Proctotrupomorpha</taxon>
        <taxon>Chalcidoidea</taxon>
        <taxon>Pteromalidae</taxon>
        <taxon>Pteromalinae</taxon>
        <taxon>Trichomalopsis</taxon>
    </lineage>
</organism>
<evidence type="ECO:0000313" key="2">
    <source>
        <dbReference type="EMBL" id="OXU23662.1"/>
    </source>
</evidence>
<evidence type="ECO:0000256" key="1">
    <source>
        <dbReference type="SAM" id="MobiDB-lite"/>
    </source>
</evidence>
<dbReference type="STRING" id="543379.A0A232EZ11"/>
<protein>
    <submittedName>
        <fullName evidence="2">Uncharacterized protein</fullName>
    </submittedName>
</protein>
<evidence type="ECO:0000313" key="3">
    <source>
        <dbReference type="Proteomes" id="UP000215335"/>
    </source>
</evidence>
<feature type="region of interest" description="Disordered" evidence="1">
    <location>
        <begin position="78"/>
        <end position="99"/>
    </location>
</feature>
<name>A0A232EZ11_9HYME</name>
<reference evidence="2 3" key="1">
    <citation type="journal article" date="2017" name="Curr. Biol.">
        <title>The Evolution of Venom by Co-option of Single-Copy Genes.</title>
        <authorList>
            <person name="Martinson E.O."/>
            <person name="Mrinalini"/>
            <person name="Kelkar Y.D."/>
            <person name="Chang C.H."/>
            <person name="Werren J.H."/>
        </authorList>
    </citation>
    <scope>NUCLEOTIDE SEQUENCE [LARGE SCALE GENOMIC DNA]</scope>
    <source>
        <strain evidence="2 3">Alberta</strain>
        <tissue evidence="2">Whole body</tissue>
    </source>
</reference>
<accession>A0A232EZ11</accession>
<keyword evidence="3" id="KW-1185">Reference proteome</keyword>
<proteinExistence type="predicted"/>
<dbReference type="EMBL" id="NNAY01001536">
    <property type="protein sequence ID" value="OXU23662.1"/>
    <property type="molecule type" value="Genomic_DNA"/>
</dbReference>
<sequence length="344" mass="39024">MSLRSVKEFSKLGIRQQNKRVKQLLASQVNSAQRRTTIMNKSRISGPSIIRIVPARTKKVELGKRDADTVAVGRAAKSMKLEEAPSTSGSQVQSLPHKEDHKYEGEALEEYEEYDVLDENIEYLEDVAMETPKQVFVPVKQSTESCFSTIPETINKAHSKECCLYVFNSSISLAGTCRETLNIIMKQQQEILKCLKQSDPSILPVDRLLDLLPTMPFDDVNDFLDFDESLASNENVQDQFLIKIRRLLVSNEQKSIANIMSSILTNQLCRSISWTGIKNSITFGTSNMVGLIVDLVQHHHNLDIDVIKSRIAEWLRRCGDRITNEIRKNKKKLEQDAKSQTGRI</sequence>
<comment type="caution">
    <text evidence="2">The sequence shown here is derived from an EMBL/GenBank/DDBJ whole genome shotgun (WGS) entry which is preliminary data.</text>
</comment>
<dbReference type="AlphaFoldDB" id="A0A232EZ11"/>
<dbReference type="Proteomes" id="UP000215335">
    <property type="component" value="Unassembled WGS sequence"/>
</dbReference>
<dbReference type="OrthoDB" id="7697489at2759"/>
<feature type="compositionally biased region" description="Polar residues" evidence="1">
    <location>
        <begin position="85"/>
        <end position="94"/>
    </location>
</feature>